<accession>F3Z2Q3</accession>
<comment type="similarity">
    <text evidence="3">Belongs to the DNA photolyase class-2 family.</text>
</comment>
<dbReference type="Pfam" id="PF00875">
    <property type="entry name" value="DNA_photolyase"/>
    <property type="match status" value="1"/>
</dbReference>
<proteinExistence type="inferred from homology"/>
<evidence type="ECO:0000256" key="3">
    <source>
        <dbReference type="ARBA" id="ARBA00006409"/>
    </source>
</evidence>
<evidence type="ECO:0000256" key="5">
    <source>
        <dbReference type="ARBA" id="ARBA00014046"/>
    </source>
</evidence>
<evidence type="ECO:0000256" key="13">
    <source>
        <dbReference type="ARBA" id="ARBA00033999"/>
    </source>
</evidence>
<dbReference type="Gene3D" id="1.10.579.10">
    <property type="entry name" value="DNA Cyclobutane Dipyrimidine Photolyase, subunit A, domain 3"/>
    <property type="match status" value="1"/>
</dbReference>
<dbReference type="eggNOG" id="COG0415">
    <property type="taxonomic scope" value="Bacteria"/>
</dbReference>
<dbReference type="PROSITE" id="PS51645">
    <property type="entry name" value="PHR_CRY_ALPHA_BETA"/>
    <property type="match status" value="1"/>
</dbReference>
<name>F3Z2Q3_DESAF</name>
<keyword evidence="7" id="KW-0227">DNA damage</keyword>
<organism evidence="15 16">
    <name type="scientific">Desulfocurvibacter africanus subsp. africanus str. Walvis Bay</name>
    <dbReference type="NCBI Taxonomy" id="690850"/>
    <lineage>
        <taxon>Bacteria</taxon>
        <taxon>Pseudomonadati</taxon>
        <taxon>Thermodesulfobacteriota</taxon>
        <taxon>Desulfovibrionia</taxon>
        <taxon>Desulfovibrionales</taxon>
        <taxon>Desulfovibrionaceae</taxon>
        <taxon>Desulfocurvibacter</taxon>
    </lineage>
</organism>
<dbReference type="InterPro" id="IPR008148">
    <property type="entry name" value="DNA_photolyase_2"/>
</dbReference>
<dbReference type="InterPro" id="IPR036155">
    <property type="entry name" value="Crypto/Photolyase_N_sf"/>
</dbReference>
<protein>
    <recommendedName>
        <fullName evidence="5">Deoxyribodipyrimidine photo-lyase</fullName>
        <ecNumber evidence="4">4.1.99.3</ecNumber>
    </recommendedName>
    <alternativeName>
        <fullName evidence="12">DNA photolyase</fullName>
    </alternativeName>
</protein>
<dbReference type="NCBIfam" id="TIGR00591">
    <property type="entry name" value="phr2"/>
    <property type="match status" value="1"/>
</dbReference>
<dbReference type="PANTHER" id="PTHR10211:SF0">
    <property type="entry name" value="DEOXYRIBODIPYRIMIDINE PHOTO-LYASE"/>
    <property type="match status" value="1"/>
</dbReference>
<dbReference type="InterPro" id="IPR052219">
    <property type="entry name" value="Photolyase_Class-2"/>
</dbReference>
<dbReference type="GO" id="GO:0003677">
    <property type="term" value="F:DNA binding"/>
    <property type="evidence" value="ECO:0007669"/>
    <property type="project" value="UniProtKB-KW"/>
</dbReference>
<evidence type="ECO:0000259" key="14">
    <source>
        <dbReference type="PROSITE" id="PS51645"/>
    </source>
</evidence>
<evidence type="ECO:0000256" key="8">
    <source>
        <dbReference type="ARBA" id="ARBA00022827"/>
    </source>
</evidence>
<dbReference type="SUPFAM" id="SSF52425">
    <property type="entry name" value="Cryptochrome/photolyase, N-terminal domain"/>
    <property type="match status" value="1"/>
</dbReference>
<dbReference type="GO" id="GO:0000719">
    <property type="term" value="P:photoreactive repair"/>
    <property type="evidence" value="ECO:0007669"/>
    <property type="project" value="TreeGrafter"/>
</dbReference>
<dbReference type="InterPro" id="IPR006050">
    <property type="entry name" value="DNA_photolyase_N"/>
</dbReference>
<dbReference type="FunFam" id="1.10.579.10:FF:000002">
    <property type="entry name" value="Deoxyribodipyrimidine photolyase"/>
    <property type="match status" value="1"/>
</dbReference>
<evidence type="ECO:0000256" key="6">
    <source>
        <dbReference type="ARBA" id="ARBA00022630"/>
    </source>
</evidence>
<gene>
    <name evidence="15" type="ORF">Desaf_1890</name>
</gene>
<dbReference type="GO" id="GO:0003904">
    <property type="term" value="F:deoxyribodipyrimidine photo-lyase activity"/>
    <property type="evidence" value="ECO:0007669"/>
    <property type="project" value="UniProtKB-EC"/>
</dbReference>
<keyword evidence="9" id="KW-0238">DNA-binding</keyword>
<dbReference type="Proteomes" id="UP000007844">
    <property type="component" value="Chromosome"/>
</dbReference>
<comment type="cofactor">
    <cofactor evidence="1">
        <name>(6R)-5,10-methylene-5,6,7,8-tetrahydrofolate</name>
        <dbReference type="ChEBI" id="CHEBI:15636"/>
    </cofactor>
</comment>
<dbReference type="Gene3D" id="1.25.40.80">
    <property type="match status" value="1"/>
</dbReference>
<feature type="domain" description="Photolyase/cryptochrome alpha/beta" evidence="14">
    <location>
        <begin position="20"/>
        <end position="150"/>
    </location>
</feature>
<evidence type="ECO:0000256" key="2">
    <source>
        <dbReference type="ARBA" id="ARBA00001974"/>
    </source>
</evidence>
<dbReference type="AlphaFoldDB" id="F3Z2Q3"/>
<keyword evidence="8" id="KW-0274">FAD</keyword>
<dbReference type="PANTHER" id="PTHR10211">
    <property type="entry name" value="DEOXYRIBODIPYRIMIDINE PHOTOLYASE"/>
    <property type="match status" value="1"/>
</dbReference>
<dbReference type="Gene3D" id="3.40.50.620">
    <property type="entry name" value="HUPs"/>
    <property type="match status" value="1"/>
</dbReference>
<dbReference type="KEGG" id="daf:Desaf_1890"/>
<sequence>MNIVDERRLMALNERPYGPGPVLYWMHREHRVNDNWGLLRARELAVDRDVPLAVAYGLAPDYLEAGLRQYAFLLAGLREVEHGLEAIGIPFFLLLGDPAEVIPDLARYLAVGAIITDFDPLRIKRGWLKRIAAEVQIAVEEVDSRNIVPCRAVSEKKEWAARTFRPKIHRLLPEFLTAIPTLKPQTVPWNLDWPANDWSQAMDSLKVSSDVGRLSGPRSGELAAGALLAEFTAERLSGYAVGRNDPNGGATSRLSAHLHFGMLSAQRVALVVIQADAPQEDKDAFLEQLVVRRELAENFCLHEPAYDSAESFPDWARRTLDAHQGDPRPYLYSRDELEQACTHDPLWNAAQREMLATGYMHGYLRMYWAKKILEWSKSPEEAMAVAVRLNDRWELDGRDPNGYAGLAWAIGGVHDRPWPERSVFGTVRSMSFRGARSKFDVQAYIQAFAVLPAPKMTKSFQRQGS</sequence>
<evidence type="ECO:0000313" key="15">
    <source>
        <dbReference type="EMBL" id="EGJ50220.1"/>
    </source>
</evidence>
<keyword evidence="10" id="KW-0234">DNA repair</keyword>
<dbReference type="SUPFAM" id="SSF48173">
    <property type="entry name" value="Cryptochrome/photolyase FAD-binding domain"/>
    <property type="match status" value="1"/>
</dbReference>
<dbReference type="RefSeq" id="WP_014259973.1">
    <property type="nucleotide sequence ID" value="NC_016629.1"/>
</dbReference>
<evidence type="ECO:0000256" key="7">
    <source>
        <dbReference type="ARBA" id="ARBA00022763"/>
    </source>
</evidence>
<dbReference type="STRING" id="690850.Desaf_1890"/>
<keyword evidence="16" id="KW-1185">Reference proteome</keyword>
<comment type="catalytic activity">
    <reaction evidence="13">
        <text>cyclobutadipyrimidine (in DNA) = 2 pyrimidine residues (in DNA).</text>
        <dbReference type="EC" id="4.1.99.3"/>
    </reaction>
</comment>
<evidence type="ECO:0000313" key="16">
    <source>
        <dbReference type="Proteomes" id="UP000007844"/>
    </source>
</evidence>
<dbReference type="HOGENOM" id="CLU_026342_2_1_7"/>
<reference evidence="15 16" key="1">
    <citation type="journal article" date="2011" name="J. Bacteriol.">
        <title>Genome sequence of the mercury-methylating and pleomorphic Desulfovibrio africanus Strain Walvis Bay.</title>
        <authorList>
            <person name="Brown S.D."/>
            <person name="Wall J.D."/>
            <person name="Kucken A.M."/>
            <person name="Gilmour C.C."/>
            <person name="Podar M."/>
            <person name="Brandt C.C."/>
            <person name="Teshima H."/>
            <person name="Detter J.C."/>
            <person name="Han C.S."/>
            <person name="Land M.L."/>
            <person name="Lucas S."/>
            <person name="Han J."/>
            <person name="Pennacchio L."/>
            <person name="Nolan M."/>
            <person name="Pitluck S."/>
            <person name="Woyke T."/>
            <person name="Goodwin L."/>
            <person name="Palumbo A.V."/>
            <person name="Elias D.A."/>
        </authorList>
    </citation>
    <scope>NUCLEOTIDE SEQUENCE [LARGE SCALE GENOMIC DNA]</scope>
    <source>
        <strain evidence="15 16">Walvis Bay</strain>
    </source>
</reference>
<evidence type="ECO:0000256" key="10">
    <source>
        <dbReference type="ARBA" id="ARBA00023204"/>
    </source>
</evidence>
<evidence type="ECO:0000256" key="12">
    <source>
        <dbReference type="ARBA" id="ARBA00031671"/>
    </source>
</evidence>
<dbReference type="EC" id="4.1.99.3" evidence="4"/>
<keyword evidence="11 15" id="KW-0456">Lyase</keyword>
<comment type="cofactor">
    <cofactor evidence="2">
        <name>FAD</name>
        <dbReference type="ChEBI" id="CHEBI:57692"/>
    </cofactor>
</comment>
<dbReference type="InterPro" id="IPR036134">
    <property type="entry name" value="Crypto/Photolyase_FAD-like_sf"/>
</dbReference>
<evidence type="ECO:0000256" key="1">
    <source>
        <dbReference type="ARBA" id="ARBA00001932"/>
    </source>
</evidence>
<dbReference type="FunFam" id="3.40.50.620:FF:000110">
    <property type="entry name" value="Deoxyribodipyrimidine photolyase"/>
    <property type="match status" value="1"/>
</dbReference>
<evidence type="ECO:0000256" key="9">
    <source>
        <dbReference type="ARBA" id="ARBA00023125"/>
    </source>
</evidence>
<dbReference type="EMBL" id="CP003221">
    <property type="protein sequence ID" value="EGJ50220.1"/>
    <property type="molecule type" value="Genomic_DNA"/>
</dbReference>
<evidence type="ECO:0000256" key="4">
    <source>
        <dbReference type="ARBA" id="ARBA00013149"/>
    </source>
</evidence>
<keyword evidence="6" id="KW-0285">Flavoprotein</keyword>
<evidence type="ECO:0000256" key="11">
    <source>
        <dbReference type="ARBA" id="ARBA00023239"/>
    </source>
</evidence>
<dbReference type="InterPro" id="IPR014729">
    <property type="entry name" value="Rossmann-like_a/b/a_fold"/>
</dbReference>